<dbReference type="AlphaFoldDB" id="A0A4Y7SRK8"/>
<keyword evidence="8" id="KW-0732">Signal</keyword>
<evidence type="ECO:0000256" key="6">
    <source>
        <dbReference type="ARBA" id="ARBA00023157"/>
    </source>
</evidence>
<evidence type="ECO:0000313" key="9">
    <source>
        <dbReference type="EMBL" id="TEB24507.1"/>
    </source>
</evidence>
<evidence type="ECO:0000256" key="1">
    <source>
        <dbReference type="ARBA" id="ARBA00009547"/>
    </source>
</evidence>
<dbReference type="EMBL" id="QPFP01000066">
    <property type="protein sequence ID" value="TEB24507.1"/>
    <property type="molecule type" value="Genomic_DNA"/>
</dbReference>
<evidence type="ECO:0000256" key="3">
    <source>
        <dbReference type="ARBA" id="ARBA00022723"/>
    </source>
</evidence>
<dbReference type="Proteomes" id="UP000298030">
    <property type="component" value="Unassembled WGS sequence"/>
</dbReference>
<evidence type="ECO:0000256" key="2">
    <source>
        <dbReference type="ARBA" id="ARBA00022722"/>
    </source>
</evidence>
<gene>
    <name evidence="9" type="ORF">FA13DRAFT_1739212</name>
</gene>
<evidence type="ECO:0000256" key="4">
    <source>
        <dbReference type="ARBA" id="ARBA00022759"/>
    </source>
</evidence>
<dbReference type="GO" id="GO:0016788">
    <property type="term" value="F:hydrolase activity, acting on ester bonds"/>
    <property type="evidence" value="ECO:0007669"/>
    <property type="project" value="InterPro"/>
</dbReference>
<proteinExistence type="inferred from homology"/>
<accession>A0A4Y7SRK8</accession>
<keyword evidence="3" id="KW-0479">Metal-binding</keyword>
<dbReference type="PANTHER" id="PTHR33146">
    <property type="entry name" value="ENDONUCLEASE 4"/>
    <property type="match status" value="1"/>
</dbReference>
<dbReference type="SUPFAM" id="SSF48537">
    <property type="entry name" value="Phospholipase C/P1 nuclease"/>
    <property type="match status" value="1"/>
</dbReference>
<dbReference type="GO" id="GO:0006308">
    <property type="term" value="P:DNA catabolic process"/>
    <property type="evidence" value="ECO:0007669"/>
    <property type="project" value="InterPro"/>
</dbReference>
<comment type="similarity">
    <text evidence="1">Belongs to the nuclease type I family.</text>
</comment>
<evidence type="ECO:0000256" key="8">
    <source>
        <dbReference type="SAM" id="SignalP"/>
    </source>
</evidence>
<keyword evidence="6" id="KW-1015">Disulfide bond</keyword>
<keyword evidence="10" id="KW-1185">Reference proteome</keyword>
<evidence type="ECO:0000313" key="10">
    <source>
        <dbReference type="Proteomes" id="UP000298030"/>
    </source>
</evidence>
<dbReference type="CDD" id="cd11010">
    <property type="entry name" value="S1-P1_nuclease"/>
    <property type="match status" value="1"/>
</dbReference>
<feature type="chain" id="PRO_5021473755" evidence="8">
    <location>
        <begin position="21"/>
        <end position="398"/>
    </location>
</feature>
<keyword evidence="4" id="KW-0255">Endonuclease</keyword>
<comment type="caution">
    <text evidence="9">The sequence shown here is derived from an EMBL/GenBank/DDBJ whole genome shotgun (WGS) entry which is preliminary data.</text>
</comment>
<dbReference type="OrthoDB" id="441446at2759"/>
<keyword evidence="2" id="KW-0540">Nuclease</keyword>
<dbReference type="InterPro" id="IPR008947">
    <property type="entry name" value="PLipase_C/P1_nuclease_dom_sf"/>
</dbReference>
<organism evidence="9 10">
    <name type="scientific">Coprinellus micaceus</name>
    <name type="common">Glistening ink-cap mushroom</name>
    <name type="synonym">Coprinus micaceus</name>
    <dbReference type="NCBI Taxonomy" id="71717"/>
    <lineage>
        <taxon>Eukaryota</taxon>
        <taxon>Fungi</taxon>
        <taxon>Dikarya</taxon>
        <taxon>Basidiomycota</taxon>
        <taxon>Agaricomycotina</taxon>
        <taxon>Agaricomycetes</taxon>
        <taxon>Agaricomycetidae</taxon>
        <taxon>Agaricales</taxon>
        <taxon>Agaricineae</taxon>
        <taxon>Psathyrellaceae</taxon>
        <taxon>Coprinellus</taxon>
    </lineage>
</organism>
<keyword evidence="7" id="KW-0325">Glycoprotein</keyword>
<evidence type="ECO:0000256" key="5">
    <source>
        <dbReference type="ARBA" id="ARBA00022801"/>
    </source>
</evidence>
<sequence>MRLSTNFVLLAAASSPFIEGVYCWGAAGHEIVATIAQIHLLPSTLRVICDLLGVVPTDDSEATLRRQCHVSTIATWADRDKYRMRWSAPLHYVGAVGDHPRGTCLFPGEGGWAGSKGINVLDGIKNTTHILADWSGVSEHTSTSLSPSRTSRLALPGPLEIEAFKFLVHFVGDMHQPLHLTGRDRGGNSQKVYFENRQTNLHSAWDTAILTRLIRTVPSNYSRPLPDMPDTPSSQVEMSLRHAIYDPLIRRVMWEGVEGAWAEDVEEWLTCPAIAVNPNGPPQPSTLNILASALTSPAKLVHAVSSAFKERIEIQPDGPLVCPYYWSVPLHQLNCEYVWPSVLNVAASAPRPRKYPTLDTPEYMAALDKNLVMERLVAQGGLRLAGILNWLFADPSEV</sequence>
<dbReference type="InterPro" id="IPR003154">
    <property type="entry name" value="S1/P1nuclease"/>
</dbReference>
<name>A0A4Y7SRK8_COPMI</name>
<feature type="signal peptide" evidence="8">
    <location>
        <begin position="1"/>
        <end position="20"/>
    </location>
</feature>
<dbReference type="GO" id="GO:0004519">
    <property type="term" value="F:endonuclease activity"/>
    <property type="evidence" value="ECO:0007669"/>
    <property type="project" value="UniProtKB-KW"/>
</dbReference>
<protein>
    <submittedName>
        <fullName evidence="9">Phospholipase C/P1 nuclease</fullName>
    </submittedName>
</protein>
<reference evidence="9 10" key="1">
    <citation type="journal article" date="2019" name="Nat. Ecol. Evol.">
        <title>Megaphylogeny resolves global patterns of mushroom evolution.</title>
        <authorList>
            <person name="Varga T."/>
            <person name="Krizsan K."/>
            <person name="Foldi C."/>
            <person name="Dima B."/>
            <person name="Sanchez-Garcia M."/>
            <person name="Sanchez-Ramirez S."/>
            <person name="Szollosi G.J."/>
            <person name="Szarkandi J.G."/>
            <person name="Papp V."/>
            <person name="Albert L."/>
            <person name="Andreopoulos W."/>
            <person name="Angelini C."/>
            <person name="Antonin V."/>
            <person name="Barry K.W."/>
            <person name="Bougher N.L."/>
            <person name="Buchanan P."/>
            <person name="Buyck B."/>
            <person name="Bense V."/>
            <person name="Catcheside P."/>
            <person name="Chovatia M."/>
            <person name="Cooper J."/>
            <person name="Damon W."/>
            <person name="Desjardin D."/>
            <person name="Finy P."/>
            <person name="Geml J."/>
            <person name="Haridas S."/>
            <person name="Hughes K."/>
            <person name="Justo A."/>
            <person name="Karasinski D."/>
            <person name="Kautmanova I."/>
            <person name="Kiss B."/>
            <person name="Kocsube S."/>
            <person name="Kotiranta H."/>
            <person name="LaButti K.M."/>
            <person name="Lechner B.E."/>
            <person name="Liimatainen K."/>
            <person name="Lipzen A."/>
            <person name="Lukacs Z."/>
            <person name="Mihaltcheva S."/>
            <person name="Morgado L.N."/>
            <person name="Niskanen T."/>
            <person name="Noordeloos M.E."/>
            <person name="Ohm R.A."/>
            <person name="Ortiz-Santana B."/>
            <person name="Ovrebo C."/>
            <person name="Racz N."/>
            <person name="Riley R."/>
            <person name="Savchenko A."/>
            <person name="Shiryaev A."/>
            <person name="Soop K."/>
            <person name="Spirin V."/>
            <person name="Szebenyi C."/>
            <person name="Tomsovsky M."/>
            <person name="Tulloss R.E."/>
            <person name="Uehling J."/>
            <person name="Grigoriev I.V."/>
            <person name="Vagvolgyi C."/>
            <person name="Papp T."/>
            <person name="Martin F.M."/>
            <person name="Miettinen O."/>
            <person name="Hibbett D.S."/>
            <person name="Nagy L.G."/>
        </authorList>
    </citation>
    <scope>NUCLEOTIDE SEQUENCE [LARGE SCALE GENOMIC DNA]</scope>
    <source>
        <strain evidence="9 10">FP101781</strain>
    </source>
</reference>
<dbReference type="PANTHER" id="PTHR33146:SF29">
    <property type="entry name" value="S1_P1 NUCLEASE"/>
    <property type="match status" value="1"/>
</dbReference>
<dbReference type="GO" id="GO:0046872">
    <property type="term" value="F:metal ion binding"/>
    <property type="evidence" value="ECO:0007669"/>
    <property type="project" value="UniProtKB-KW"/>
</dbReference>
<dbReference type="GO" id="GO:0003676">
    <property type="term" value="F:nucleic acid binding"/>
    <property type="evidence" value="ECO:0007669"/>
    <property type="project" value="InterPro"/>
</dbReference>
<evidence type="ECO:0000256" key="7">
    <source>
        <dbReference type="ARBA" id="ARBA00023180"/>
    </source>
</evidence>
<dbReference type="Gene3D" id="1.10.575.10">
    <property type="entry name" value="P1 Nuclease"/>
    <property type="match status" value="1"/>
</dbReference>
<keyword evidence="5" id="KW-0378">Hydrolase</keyword>
<dbReference type="Pfam" id="PF02265">
    <property type="entry name" value="S1-P1_nuclease"/>
    <property type="match status" value="1"/>
</dbReference>
<dbReference type="STRING" id="71717.A0A4Y7SRK8"/>